<dbReference type="PROSITE" id="PS50896">
    <property type="entry name" value="LISH"/>
    <property type="match status" value="1"/>
</dbReference>
<evidence type="ECO:0000256" key="1">
    <source>
        <dbReference type="ARBA" id="ARBA00004123"/>
    </source>
</evidence>
<feature type="compositionally biased region" description="Low complexity" evidence="5">
    <location>
        <begin position="442"/>
        <end position="470"/>
    </location>
</feature>
<organism evidence="6 7">
    <name type="scientific">Mortierella isabellina</name>
    <name type="common">Filamentous fungus</name>
    <name type="synonym">Umbelopsis isabellina</name>
    <dbReference type="NCBI Taxonomy" id="91625"/>
    <lineage>
        <taxon>Eukaryota</taxon>
        <taxon>Fungi</taxon>
        <taxon>Fungi incertae sedis</taxon>
        <taxon>Mucoromycota</taxon>
        <taxon>Mucoromycotina</taxon>
        <taxon>Umbelopsidomycetes</taxon>
        <taxon>Umbelopsidales</taxon>
        <taxon>Umbelopsidaceae</taxon>
        <taxon>Umbelopsis</taxon>
    </lineage>
</organism>
<dbReference type="GO" id="GO:0005634">
    <property type="term" value="C:nucleus"/>
    <property type="evidence" value="ECO:0007669"/>
    <property type="project" value="UniProtKB-SubCell"/>
</dbReference>
<evidence type="ECO:0000256" key="5">
    <source>
        <dbReference type="SAM" id="MobiDB-lite"/>
    </source>
</evidence>
<feature type="compositionally biased region" description="Low complexity" evidence="5">
    <location>
        <begin position="768"/>
        <end position="805"/>
    </location>
</feature>
<dbReference type="InterPro" id="IPR006594">
    <property type="entry name" value="LisH"/>
</dbReference>
<keyword evidence="2" id="KW-0805">Transcription regulation</keyword>
<dbReference type="PANTHER" id="PTHR45093">
    <property type="entry name" value="TRANSCRIPTION ACTIVATOR MSS11"/>
    <property type="match status" value="1"/>
</dbReference>
<feature type="compositionally biased region" description="Polar residues" evidence="5">
    <location>
        <begin position="245"/>
        <end position="256"/>
    </location>
</feature>
<reference evidence="6" key="1">
    <citation type="submission" date="2020-12" db="EMBL/GenBank/DDBJ databases">
        <title>Metabolic potential, ecology and presence of endohyphal bacteria is reflected in genomic diversity of Mucoromycotina.</title>
        <authorList>
            <person name="Muszewska A."/>
            <person name="Okrasinska A."/>
            <person name="Steczkiewicz K."/>
            <person name="Drgas O."/>
            <person name="Orlowska M."/>
            <person name="Perlinska-Lenart U."/>
            <person name="Aleksandrzak-Piekarczyk T."/>
            <person name="Szatraj K."/>
            <person name="Zielenkiewicz U."/>
            <person name="Pilsyk S."/>
            <person name="Malc E."/>
            <person name="Mieczkowski P."/>
            <person name="Kruszewska J.S."/>
            <person name="Biernat P."/>
            <person name="Pawlowska J."/>
        </authorList>
    </citation>
    <scope>NUCLEOTIDE SEQUENCE</scope>
    <source>
        <strain evidence="6">WA0000067209</strain>
    </source>
</reference>
<feature type="region of interest" description="Disordered" evidence="5">
    <location>
        <begin position="669"/>
        <end position="727"/>
    </location>
</feature>
<evidence type="ECO:0000256" key="2">
    <source>
        <dbReference type="ARBA" id="ARBA00023015"/>
    </source>
</evidence>
<evidence type="ECO:0000256" key="3">
    <source>
        <dbReference type="ARBA" id="ARBA00023163"/>
    </source>
</evidence>
<protein>
    <recommendedName>
        <fullName evidence="8">LisH domain-containing protein</fullName>
    </recommendedName>
</protein>
<feature type="compositionally biased region" description="Basic residues" evidence="5">
    <location>
        <begin position="72"/>
        <end position="82"/>
    </location>
</feature>
<comment type="subcellular location">
    <subcellularLocation>
        <location evidence="1">Nucleus</location>
    </subcellularLocation>
</comment>
<gene>
    <name evidence="6" type="ORF">INT43_003038</name>
</gene>
<keyword evidence="3" id="KW-0804">Transcription</keyword>
<dbReference type="Proteomes" id="UP000654370">
    <property type="component" value="Unassembled WGS sequence"/>
</dbReference>
<dbReference type="PANTHER" id="PTHR45093:SF2">
    <property type="entry name" value="LISH DOMAIN-CONTAINING PROTEIN"/>
    <property type="match status" value="1"/>
</dbReference>
<dbReference type="Pfam" id="PF08513">
    <property type="entry name" value="LisH"/>
    <property type="match status" value="1"/>
</dbReference>
<evidence type="ECO:0000256" key="4">
    <source>
        <dbReference type="ARBA" id="ARBA00023242"/>
    </source>
</evidence>
<dbReference type="SMART" id="SM00667">
    <property type="entry name" value="LisH"/>
    <property type="match status" value="1"/>
</dbReference>
<name>A0A8H7PPN9_MORIS</name>
<keyword evidence="7" id="KW-1185">Reference proteome</keyword>
<sequence>MAWQAQGEHDGVRAQLHDYIYDYLVKMNYKDTALSFADECKITTTTASDDSNKNYDTLAASLDSIDNNSRTDHHHHHHHHHQPQMSPLSNKKGAPPTGGLPHVKVPIDAPGGFLYEWWVVFWDMFTAKHNRTTNKDAMAYVEAQQRLKQQQMFSAFQQQQLMRLQQHAAQQVYQAQEQPSLQHALRANVLPGSQQIARGQTSDDMMMDANVQASENTPNPGATRGNQRRPTAGWQSKRAQEDPGQMSSPSPTASPNKRQRLSPPDGIHTAGSNATDEQQQAAMMNRRRASLQGLQAGAAAAAGAAANKQQTGQTPRMTALSLQQQMLQNQYQMNNSNISEAQKQSAILQYKEKLVNQQKMAMADAAVSQSSAAGAMSSPKNQMATAAMLPPNMPQAQVGSNPQVPGTIPGQPGIPQNQLQYQQMFMEQQKRNQQMMMGRMPQQNMQPGMMGMSPRTQQQQQPGGPMSPAPNSATPGGQAGGRNTPHLSSQVLPSPSIVASNTAPGGNMQGGQFVATAGAQDTNNVSDQIRASQMDLEKRIAMTHAPMNAGVTGSAGPPGRPPKAPVGHMMARAPMMAGYPGMGHPAAMGMMNGMMPGVGGMAGIPAGIPAGMMAGMPVRGVAPQGTNAAQFMHQQQQMYNMGMVQAMGPEAQMRAQQAQIAQQAQAAAAMALRNRPQQQVNGMQQQQQQQQQQQNAMQMAMNNAAANAAATPASDAPKPKASPANKSKAAAAAAAAATAAAAAANTPSATPVPTQIVSPEQTTISKPADAPTSQQAAIAAQATPNATPTSSSQDSKASAAAIAKASDNRNNETSNFLTDDPLMFDSEVPLLDDNFDLDVFFNNTDEYSFNQT</sequence>
<feature type="compositionally biased region" description="Polar residues" evidence="5">
    <location>
        <begin position="485"/>
        <end position="504"/>
    </location>
</feature>
<comment type="caution">
    <text evidence="6">The sequence shown here is derived from an EMBL/GenBank/DDBJ whole genome shotgun (WGS) entry which is preliminary data.</text>
</comment>
<feature type="region of interest" description="Disordered" evidence="5">
    <location>
        <begin position="442"/>
        <end position="513"/>
    </location>
</feature>
<feature type="region of interest" description="Disordered" evidence="5">
    <location>
        <begin position="65"/>
        <end position="103"/>
    </location>
</feature>
<evidence type="ECO:0000313" key="7">
    <source>
        <dbReference type="Proteomes" id="UP000654370"/>
    </source>
</evidence>
<dbReference type="AlphaFoldDB" id="A0A8H7PPN9"/>
<feature type="compositionally biased region" description="Low complexity" evidence="5">
    <location>
        <begin position="683"/>
        <end position="727"/>
    </location>
</feature>
<evidence type="ECO:0000313" key="6">
    <source>
        <dbReference type="EMBL" id="KAG2177791.1"/>
    </source>
</evidence>
<proteinExistence type="predicted"/>
<dbReference type="OrthoDB" id="5600002at2759"/>
<accession>A0A8H7PPN9</accession>
<dbReference type="EMBL" id="JAEPQZ010000008">
    <property type="protein sequence ID" value="KAG2177791.1"/>
    <property type="molecule type" value="Genomic_DNA"/>
</dbReference>
<feature type="compositionally biased region" description="Polar residues" evidence="5">
    <location>
        <begin position="270"/>
        <end position="282"/>
    </location>
</feature>
<feature type="compositionally biased region" description="Polar residues" evidence="5">
    <location>
        <begin position="212"/>
        <end position="229"/>
    </location>
</feature>
<keyword evidence="4" id="KW-0539">Nucleus</keyword>
<feature type="region of interest" description="Disordered" evidence="5">
    <location>
        <begin position="212"/>
        <end position="290"/>
    </location>
</feature>
<feature type="region of interest" description="Disordered" evidence="5">
    <location>
        <begin position="760"/>
        <end position="820"/>
    </location>
</feature>
<evidence type="ECO:0008006" key="8">
    <source>
        <dbReference type="Google" id="ProtNLM"/>
    </source>
</evidence>